<name>A0A4T0JAV7_WALIC</name>
<evidence type="ECO:0000256" key="7">
    <source>
        <dbReference type="ARBA" id="ARBA00022927"/>
    </source>
</evidence>
<evidence type="ECO:0000256" key="8">
    <source>
        <dbReference type="ARBA" id="ARBA00022989"/>
    </source>
</evidence>
<evidence type="ECO:0000256" key="10">
    <source>
        <dbReference type="ARBA" id="ARBA00023170"/>
    </source>
</evidence>
<feature type="compositionally biased region" description="Low complexity" evidence="12">
    <location>
        <begin position="790"/>
        <end position="811"/>
    </location>
</feature>
<protein>
    <recommendedName>
        <fullName evidence="11">ER lumen protein-retaining receptor</fullName>
    </recommendedName>
</protein>
<feature type="compositionally biased region" description="Basic residues" evidence="12">
    <location>
        <begin position="279"/>
        <end position="289"/>
    </location>
</feature>
<feature type="compositionally biased region" description="Polar residues" evidence="12">
    <location>
        <begin position="290"/>
        <end position="301"/>
    </location>
</feature>
<keyword evidence="7 11" id="KW-0653">Protein transport</keyword>
<evidence type="ECO:0000313" key="13">
    <source>
        <dbReference type="EMBL" id="TIB39628.1"/>
    </source>
</evidence>
<evidence type="ECO:0000256" key="5">
    <source>
        <dbReference type="ARBA" id="ARBA00022824"/>
    </source>
</evidence>
<evidence type="ECO:0000313" key="14">
    <source>
        <dbReference type="Proteomes" id="UP000310689"/>
    </source>
</evidence>
<reference evidence="13 14" key="1">
    <citation type="submission" date="2019-03" db="EMBL/GenBank/DDBJ databases">
        <title>Sequencing 23 genomes of Wallemia ichthyophaga.</title>
        <authorList>
            <person name="Gostincar C."/>
        </authorList>
    </citation>
    <scope>NUCLEOTIDE SEQUENCE [LARGE SCALE GENOMIC DNA]</scope>
    <source>
        <strain evidence="13 14">EXF-6200</strain>
    </source>
</reference>
<evidence type="ECO:0000256" key="9">
    <source>
        <dbReference type="ARBA" id="ARBA00023136"/>
    </source>
</evidence>
<comment type="similarity">
    <text evidence="2 11">Belongs to the ERD2 family.</text>
</comment>
<dbReference type="EMBL" id="SPOI01000029">
    <property type="protein sequence ID" value="TIB39628.1"/>
    <property type="molecule type" value="Genomic_DNA"/>
</dbReference>
<feature type="compositionally biased region" description="Polar residues" evidence="12">
    <location>
        <begin position="367"/>
        <end position="386"/>
    </location>
</feature>
<organism evidence="13 14">
    <name type="scientific">Wallemia ichthyophaga</name>
    <dbReference type="NCBI Taxonomy" id="245174"/>
    <lineage>
        <taxon>Eukaryota</taxon>
        <taxon>Fungi</taxon>
        <taxon>Dikarya</taxon>
        <taxon>Basidiomycota</taxon>
        <taxon>Wallemiomycotina</taxon>
        <taxon>Wallemiomycetes</taxon>
        <taxon>Wallemiales</taxon>
        <taxon>Wallemiaceae</taxon>
        <taxon>Wallemia</taxon>
    </lineage>
</organism>
<evidence type="ECO:0000256" key="4">
    <source>
        <dbReference type="ARBA" id="ARBA00022692"/>
    </source>
</evidence>
<dbReference type="AlphaFoldDB" id="A0A4T0JAV7"/>
<dbReference type="Proteomes" id="UP000310689">
    <property type="component" value="Unassembled WGS sequence"/>
</dbReference>
<dbReference type="PRINTS" id="PR00660">
    <property type="entry name" value="ERLUMENR"/>
</dbReference>
<evidence type="ECO:0000256" key="12">
    <source>
        <dbReference type="SAM" id="MobiDB-lite"/>
    </source>
</evidence>
<keyword evidence="4 11" id="KW-0812">Transmembrane</keyword>
<evidence type="ECO:0000256" key="2">
    <source>
        <dbReference type="ARBA" id="ARBA00010120"/>
    </source>
</evidence>
<keyword evidence="10 11" id="KW-0675">Receptor</keyword>
<keyword evidence="6" id="KW-0931">ER-Golgi transport</keyword>
<dbReference type="GO" id="GO:0015031">
    <property type="term" value="P:protein transport"/>
    <property type="evidence" value="ECO:0007669"/>
    <property type="project" value="UniProtKB-KW"/>
</dbReference>
<keyword evidence="5 11" id="KW-0256">Endoplasmic reticulum</keyword>
<dbReference type="InterPro" id="IPR000133">
    <property type="entry name" value="ER_ret_rcpt"/>
</dbReference>
<dbReference type="GO" id="GO:0005789">
    <property type="term" value="C:endoplasmic reticulum membrane"/>
    <property type="evidence" value="ECO:0007669"/>
    <property type="project" value="UniProtKB-SubCell"/>
</dbReference>
<proteinExistence type="inferred from homology"/>
<feature type="region of interest" description="Disordered" evidence="12">
    <location>
        <begin position="341"/>
        <end position="409"/>
    </location>
</feature>
<feature type="transmembrane region" description="Helical" evidence="11">
    <location>
        <begin position="91"/>
        <end position="108"/>
    </location>
</feature>
<evidence type="ECO:0000256" key="6">
    <source>
        <dbReference type="ARBA" id="ARBA00022892"/>
    </source>
</evidence>
<evidence type="ECO:0000256" key="3">
    <source>
        <dbReference type="ARBA" id="ARBA00022448"/>
    </source>
</evidence>
<feature type="compositionally biased region" description="Basic and acidic residues" evidence="12">
    <location>
        <begin position="469"/>
        <end position="496"/>
    </location>
</feature>
<feature type="compositionally biased region" description="Basic and acidic residues" evidence="12">
    <location>
        <begin position="772"/>
        <end position="782"/>
    </location>
</feature>
<evidence type="ECO:0000256" key="1">
    <source>
        <dbReference type="ARBA" id="ARBA00004477"/>
    </source>
</evidence>
<feature type="transmembrane region" description="Helical" evidence="11">
    <location>
        <begin position="120"/>
        <end position="140"/>
    </location>
</feature>
<gene>
    <name evidence="13" type="ORF">E3P86_01034</name>
</gene>
<dbReference type="GO" id="GO:0046923">
    <property type="term" value="F:ER retention sequence binding"/>
    <property type="evidence" value="ECO:0007669"/>
    <property type="project" value="InterPro"/>
</dbReference>
<dbReference type="PANTHER" id="PTHR10585">
    <property type="entry name" value="ER LUMEN PROTEIN RETAINING RECEPTOR"/>
    <property type="match status" value="1"/>
</dbReference>
<feature type="compositionally biased region" description="Low complexity" evidence="12">
    <location>
        <begin position="388"/>
        <end position="402"/>
    </location>
</feature>
<sequence length="957" mass="104874">MKLFFISSSSYILYLIKIRFRPTLDPSIDTFSLPYLIIPAAILSLIFNYADEKAWLSEVLWSFSIYLESVAILPQLFLLQRTGEAETITTHYLFALGAYRALYIPNWIYRYATESFVDPIAIISGLIQTALYADFFYIYFTKFNFNFAVGFLLPASEGGVEMSQANESKESKQSNKTLKSLFTKASHSAIKRSSLPVSIGRNKGAVNQGMSQSVTRNNINQGDFRVLPHPSHSNSQESFACMGGDVNAVKITHSPAVPKRTTSLNDSVLPIPKRNVGNRIHRSHPRHNQSHPQSHRNTQPSNINQFEQKHNQQHTQSPQSAPQLQDIKATFERMKLYLASRDNAGNSGDSRDSGGSGDVIPTPVTCEYTSAETGLSDSIKTPTQLSVAVEESGSGSDAGDASDVIDESHSHSHLDSLSFLPRSFSTNAVSMAHTAHTGHTNDLPLSSHHSPLKRPGALVEMKTSTPQSKQKDKENEEQVQVDERLKQKQKVKHDDKDINNQKRMSLPVASHTKYNNSDGVSRSHGNMYTPIYQSHPHNHTAHTAHTRPLTYPSLSHLDSRSACVAAQCIGDGANTGNTGNVINPSNTLNSFNTANSARSSLCSVNSASSPAQTLYSAHSGHNTNNTQNIQNANNAMFCSPQTTADVVTPTTSISGNGSGSMGRSMSMNGAMSASVSGGLLQHSGETFGNAVNTVNTVNTNRQTHTHPHLHRMARADLFKLVVDAQSELGALKSRYALEKNALEGQLSDTLEELSGMAKLVRAQAVLLEGVAHEHQREHDHSHTPTHSHSHSPNDTPTPTQSHSHSQPLSHSQMRQFMAEQHAFIAYQNTLLEGCECSNSNTTPDQSVVLHNTTQLLHNKSNLLGDVTAPFIQTKQTKKAANEQEQEQSYVYGYNHSNLSNLSNSTLSTFTSDTDAPNTFNTFNTFNTLSNDMDSSVHDENGLWTLGLDDDAKRALDA</sequence>
<keyword evidence="9 11" id="KW-0472">Membrane</keyword>
<feature type="region of interest" description="Disordered" evidence="12">
    <location>
        <begin position="772"/>
        <end position="811"/>
    </location>
</feature>
<dbReference type="PROSITE" id="PS00952">
    <property type="entry name" value="ER_LUMEN_RECEPTOR_2"/>
    <property type="match status" value="1"/>
</dbReference>
<feature type="region of interest" description="Disordered" evidence="12">
    <location>
        <begin position="461"/>
        <end position="496"/>
    </location>
</feature>
<comment type="caution">
    <text evidence="11">Lacks conserved residue(s) required for the propagation of feature annotation.</text>
</comment>
<feature type="transmembrane region" description="Helical" evidence="11">
    <location>
        <begin position="27"/>
        <end position="47"/>
    </location>
</feature>
<feature type="region of interest" description="Disordered" evidence="12">
    <location>
        <begin position="257"/>
        <end position="301"/>
    </location>
</feature>
<comment type="subcellular location">
    <subcellularLocation>
        <location evidence="1 11">Endoplasmic reticulum membrane</location>
        <topology evidence="1 11">Multi-pass membrane protein</topology>
    </subcellularLocation>
</comment>
<comment type="caution">
    <text evidence="13">The sequence shown here is derived from an EMBL/GenBank/DDBJ whole genome shotgun (WGS) entry which is preliminary data.</text>
</comment>
<dbReference type="GO" id="GO:0006621">
    <property type="term" value="P:protein retention in ER lumen"/>
    <property type="evidence" value="ECO:0007669"/>
    <property type="project" value="InterPro"/>
</dbReference>
<dbReference type="GO" id="GO:0016192">
    <property type="term" value="P:vesicle-mediated transport"/>
    <property type="evidence" value="ECO:0007669"/>
    <property type="project" value="UniProtKB-KW"/>
</dbReference>
<accession>A0A4T0JAV7</accession>
<evidence type="ECO:0000256" key="11">
    <source>
        <dbReference type="RuleBase" id="RU000634"/>
    </source>
</evidence>
<feature type="transmembrane region" description="Helical" evidence="11">
    <location>
        <begin position="59"/>
        <end position="79"/>
    </location>
</feature>
<dbReference type="Pfam" id="PF00810">
    <property type="entry name" value="ER_lumen_recept"/>
    <property type="match status" value="1"/>
</dbReference>
<keyword evidence="3 11" id="KW-0813">Transport</keyword>
<keyword evidence="8 11" id="KW-1133">Transmembrane helix</keyword>